<organism evidence="8 9">
    <name type="scientific">Paenibacillus qinlingensis</name>
    <dbReference type="NCBI Taxonomy" id="1837343"/>
    <lineage>
        <taxon>Bacteria</taxon>
        <taxon>Bacillati</taxon>
        <taxon>Bacillota</taxon>
        <taxon>Bacilli</taxon>
        <taxon>Bacillales</taxon>
        <taxon>Paenibacillaceae</taxon>
        <taxon>Paenibacillus</taxon>
    </lineage>
</organism>
<dbReference type="SUPFAM" id="SSF53807">
    <property type="entry name" value="Helical backbone' metal receptor"/>
    <property type="match status" value="1"/>
</dbReference>
<evidence type="ECO:0000256" key="1">
    <source>
        <dbReference type="ARBA" id="ARBA00004196"/>
    </source>
</evidence>
<dbReference type="PANTHER" id="PTHR30532">
    <property type="entry name" value="IRON III DICITRATE-BINDING PERIPLASMIC PROTEIN"/>
    <property type="match status" value="1"/>
</dbReference>
<dbReference type="InterPro" id="IPR051313">
    <property type="entry name" value="Bact_iron-sidero_bind"/>
</dbReference>
<dbReference type="PROSITE" id="PS51257">
    <property type="entry name" value="PROKAR_LIPOPROTEIN"/>
    <property type="match status" value="1"/>
</dbReference>
<accession>A0ABU1NYA4</accession>
<proteinExistence type="inferred from homology"/>
<dbReference type="Gene3D" id="3.40.50.1980">
    <property type="entry name" value="Nitrogenase molybdenum iron protein domain"/>
    <property type="match status" value="2"/>
</dbReference>
<evidence type="ECO:0000313" key="9">
    <source>
        <dbReference type="Proteomes" id="UP001267290"/>
    </source>
</evidence>
<comment type="subcellular location">
    <subcellularLocation>
        <location evidence="1">Cell envelope</location>
    </subcellularLocation>
</comment>
<reference evidence="8 9" key="1">
    <citation type="submission" date="2023-07" db="EMBL/GenBank/DDBJ databases">
        <title>Sorghum-associated microbial communities from plants grown in Nebraska, USA.</title>
        <authorList>
            <person name="Schachtman D."/>
        </authorList>
    </citation>
    <scope>NUCLEOTIDE SEQUENCE [LARGE SCALE GENOMIC DNA]</scope>
    <source>
        <strain evidence="8 9">CC258</strain>
    </source>
</reference>
<feature type="domain" description="Fe/B12 periplasmic-binding" evidence="7">
    <location>
        <begin position="77"/>
        <end position="337"/>
    </location>
</feature>
<dbReference type="Pfam" id="PF01497">
    <property type="entry name" value="Peripla_BP_2"/>
    <property type="match status" value="1"/>
</dbReference>
<comment type="similarity">
    <text evidence="2">Belongs to the bacterial solute-binding protein 8 family.</text>
</comment>
<dbReference type="EMBL" id="JAVDSB010000004">
    <property type="protein sequence ID" value="MDR6551812.1"/>
    <property type="molecule type" value="Genomic_DNA"/>
</dbReference>
<dbReference type="PANTHER" id="PTHR30532:SF24">
    <property type="entry name" value="FERRIC ENTEROBACTIN-BINDING PERIPLASMIC PROTEIN FEPB"/>
    <property type="match status" value="1"/>
</dbReference>
<evidence type="ECO:0000256" key="6">
    <source>
        <dbReference type="SAM" id="SignalP"/>
    </source>
</evidence>
<keyword evidence="4 6" id="KW-0732">Signal</keyword>
<keyword evidence="3" id="KW-0813">Transport</keyword>
<evidence type="ECO:0000256" key="4">
    <source>
        <dbReference type="ARBA" id="ARBA00022729"/>
    </source>
</evidence>
<dbReference type="Proteomes" id="UP001267290">
    <property type="component" value="Unassembled WGS sequence"/>
</dbReference>
<comment type="caution">
    <text evidence="8">The sequence shown here is derived from an EMBL/GenBank/DDBJ whole genome shotgun (WGS) entry which is preliminary data.</text>
</comment>
<evidence type="ECO:0000259" key="7">
    <source>
        <dbReference type="PROSITE" id="PS50983"/>
    </source>
</evidence>
<protein>
    <submittedName>
        <fullName evidence="8">Iron complex transport system substrate-binding protein</fullName>
    </submittedName>
</protein>
<evidence type="ECO:0000313" key="8">
    <source>
        <dbReference type="EMBL" id="MDR6551812.1"/>
    </source>
</evidence>
<keyword evidence="9" id="KW-1185">Reference proteome</keyword>
<feature type="signal peptide" evidence="6">
    <location>
        <begin position="1"/>
        <end position="22"/>
    </location>
</feature>
<dbReference type="InterPro" id="IPR002491">
    <property type="entry name" value="ABC_transptr_periplasmic_BD"/>
</dbReference>
<evidence type="ECO:0000256" key="2">
    <source>
        <dbReference type="ARBA" id="ARBA00008814"/>
    </source>
</evidence>
<feature type="region of interest" description="Disordered" evidence="5">
    <location>
        <begin position="26"/>
        <end position="53"/>
    </location>
</feature>
<sequence length="337" mass="35928">MKKSMSTIISFGLIVGIMTGCASTPTASENKAAASPTTAPSTAPSAAPTASTFESAWPRTITDDFGHTVTLKKAAEKIIPIYFGHIETLIALGVPPVAAPTAKSYVMTREVLKPMADKLNIKELGSSKDFEQMMGVSPDLIVGTANSVDDYAALNKVAPTLLFNTQTWQAVVNNYGKVLGKEKEAAKIISDLESLITKSREKLAPYKDKTSVVMSDLGNKTFGLVGSGPTSQTAWFDKTVGYGLTPPKGYPEKYSQISLEGLAALDPDYIFLDNIDGAEKDNYAPTWLMPGTADTTIWKNLKAVKTNNVFNLPPGSKSGAPLSQKLAIEKVVASIVK</sequence>
<feature type="compositionally biased region" description="Low complexity" evidence="5">
    <location>
        <begin position="32"/>
        <end position="52"/>
    </location>
</feature>
<evidence type="ECO:0000256" key="3">
    <source>
        <dbReference type="ARBA" id="ARBA00022448"/>
    </source>
</evidence>
<gene>
    <name evidence="8" type="ORF">J2736_003001</name>
</gene>
<dbReference type="PROSITE" id="PS50983">
    <property type="entry name" value="FE_B12_PBP"/>
    <property type="match status" value="1"/>
</dbReference>
<feature type="chain" id="PRO_5045488683" evidence="6">
    <location>
        <begin position="23"/>
        <end position="337"/>
    </location>
</feature>
<dbReference type="RefSeq" id="WP_310499371.1">
    <property type="nucleotide sequence ID" value="NZ_JAVDSB010000004.1"/>
</dbReference>
<evidence type="ECO:0000256" key="5">
    <source>
        <dbReference type="SAM" id="MobiDB-lite"/>
    </source>
</evidence>
<name>A0ABU1NYA4_9BACL</name>